<accession>A0A9P2TBE1</accession>
<evidence type="ECO:0000313" key="1">
    <source>
        <dbReference type="EMBL" id="EOR71885.1"/>
    </source>
</evidence>
<gene>
    <name evidence="1" type="ORF">TM51_05402</name>
</gene>
<protein>
    <submittedName>
        <fullName evidence="1">Uncharacterized protein</fullName>
    </submittedName>
</protein>
<reference evidence="1 2" key="1">
    <citation type="journal article" date="2013" name="Genome Announc.">
        <title>Draft Genome Sequence of the Lignocellulose Decomposer Thermobifida fusca Strain TM51.</title>
        <authorList>
            <person name="Toth A."/>
            <person name="Barna T."/>
            <person name="Nagy I."/>
            <person name="Horvath B."/>
            <person name="Nagy I."/>
            <person name="Tancsics A."/>
            <person name="Kriszt B."/>
            <person name="Baka E."/>
            <person name="Fekete C."/>
            <person name="Kukolya J."/>
        </authorList>
    </citation>
    <scope>NUCLEOTIDE SEQUENCE [LARGE SCALE GENOMIC DNA]</scope>
    <source>
        <strain evidence="1 2">TM51</strain>
    </source>
</reference>
<proteinExistence type="predicted"/>
<sequence>MAWSWRYEKADGTVLSGEDLPDTLFPSRGDAESWLGEHWRTLRESGAERVVLLNEGVAKYTMSLNDEI</sequence>
<dbReference type="AlphaFoldDB" id="A0A9P2TBE1"/>
<dbReference type="RefSeq" id="WP_011291445.1">
    <property type="nucleotide sequence ID" value="NZ_AOSG01000025.1"/>
</dbReference>
<evidence type="ECO:0000313" key="2">
    <source>
        <dbReference type="Proteomes" id="UP000014184"/>
    </source>
</evidence>
<name>A0A9P2TBE1_THEFU</name>
<keyword evidence="2" id="KW-1185">Reference proteome</keyword>
<dbReference type="EMBL" id="AOSG01000025">
    <property type="protein sequence ID" value="EOR71885.1"/>
    <property type="molecule type" value="Genomic_DNA"/>
</dbReference>
<organism evidence="1 2">
    <name type="scientific">Thermobifida fusca TM51</name>
    <dbReference type="NCBI Taxonomy" id="1169414"/>
    <lineage>
        <taxon>Bacteria</taxon>
        <taxon>Bacillati</taxon>
        <taxon>Actinomycetota</taxon>
        <taxon>Actinomycetes</taxon>
        <taxon>Streptosporangiales</taxon>
        <taxon>Nocardiopsidaceae</taxon>
        <taxon>Thermobifida</taxon>
    </lineage>
</organism>
<comment type="caution">
    <text evidence="1">The sequence shown here is derived from an EMBL/GenBank/DDBJ whole genome shotgun (WGS) entry which is preliminary data.</text>
</comment>
<dbReference type="Proteomes" id="UP000014184">
    <property type="component" value="Unassembled WGS sequence"/>
</dbReference>